<evidence type="ECO:0000256" key="11">
    <source>
        <dbReference type="ARBA" id="ARBA00023136"/>
    </source>
</evidence>
<reference evidence="15" key="1">
    <citation type="journal article" date="2023" name="DNA Res.">
        <title>Chromosome-level genome assembly of Phrynocephalus forsythii using third-generation DNA sequencing and Hi-C analysis.</title>
        <authorList>
            <person name="Qi Y."/>
            <person name="Zhao W."/>
            <person name="Zhao Y."/>
            <person name="Niu C."/>
            <person name="Cao S."/>
            <person name="Zhang Y."/>
        </authorList>
    </citation>
    <scope>NUCLEOTIDE SEQUENCE</scope>
    <source>
        <tissue evidence="15">Muscle</tissue>
    </source>
</reference>
<keyword evidence="11 14" id="KW-0472">Membrane</keyword>
<dbReference type="GO" id="GO:0097250">
    <property type="term" value="P:mitochondrial respirasome assembly"/>
    <property type="evidence" value="ECO:0007669"/>
    <property type="project" value="TreeGrafter"/>
</dbReference>
<keyword evidence="7 14" id="KW-1133">Transmembrane helix</keyword>
<dbReference type="InterPro" id="IPR003177">
    <property type="entry name" value="Cytc_oxidase_su7a_met"/>
</dbReference>
<evidence type="ECO:0000256" key="10">
    <source>
        <dbReference type="ARBA" id="ARBA00023128"/>
    </source>
</evidence>
<dbReference type="EMBL" id="JAPFRF010000002">
    <property type="protein sequence ID" value="KAJ7341668.1"/>
    <property type="molecule type" value="Genomic_DNA"/>
</dbReference>
<dbReference type="GO" id="GO:0005743">
    <property type="term" value="C:mitochondrial inner membrane"/>
    <property type="evidence" value="ECO:0007669"/>
    <property type="project" value="UniProtKB-SubCell"/>
</dbReference>
<comment type="pathway">
    <text evidence="2">Energy metabolism; oxidative phosphorylation.</text>
</comment>
<evidence type="ECO:0000256" key="5">
    <source>
        <dbReference type="ARBA" id="ARBA00022792"/>
    </source>
</evidence>
<dbReference type="FunFam" id="4.10.91.10:FF:000001">
    <property type="entry name" value="Cytochrome c oxidase subunit 7A1, mitochondrial"/>
    <property type="match status" value="1"/>
</dbReference>
<keyword evidence="4 14" id="KW-0812">Transmembrane</keyword>
<accession>A0A9Q1B621</accession>
<dbReference type="Pfam" id="PF02238">
    <property type="entry name" value="COX7a"/>
    <property type="match status" value="1"/>
</dbReference>
<evidence type="ECO:0000256" key="8">
    <source>
        <dbReference type="ARBA" id="ARBA00022990"/>
    </source>
</evidence>
<evidence type="ECO:0000256" key="1">
    <source>
        <dbReference type="ARBA" id="ARBA00004434"/>
    </source>
</evidence>
<dbReference type="OrthoDB" id="5966508at2759"/>
<dbReference type="AlphaFoldDB" id="A0A9Q1B621"/>
<keyword evidence="8" id="KW-0007">Acetylation</keyword>
<dbReference type="GO" id="GO:0002082">
    <property type="term" value="P:regulation of oxidative phosphorylation"/>
    <property type="evidence" value="ECO:0007669"/>
    <property type="project" value="TreeGrafter"/>
</dbReference>
<evidence type="ECO:0000256" key="2">
    <source>
        <dbReference type="ARBA" id="ARBA00004673"/>
    </source>
</evidence>
<proteinExistence type="inferred from homology"/>
<evidence type="ECO:0000256" key="3">
    <source>
        <dbReference type="ARBA" id="ARBA00009331"/>
    </source>
</evidence>
<dbReference type="InterPro" id="IPR039297">
    <property type="entry name" value="COX7a"/>
</dbReference>
<organism evidence="15 16">
    <name type="scientific">Phrynocephalus forsythii</name>
    <dbReference type="NCBI Taxonomy" id="171643"/>
    <lineage>
        <taxon>Eukaryota</taxon>
        <taxon>Metazoa</taxon>
        <taxon>Chordata</taxon>
        <taxon>Craniata</taxon>
        <taxon>Vertebrata</taxon>
        <taxon>Euteleostomi</taxon>
        <taxon>Lepidosauria</taxon>
        <taxon>Squamata</taxon>
        <taxon>Bifurcata</taxon>
        <taxon>Unidentata</taxon>
        <taxon>Episquamata</taxon>
        <taxon>Toxicofera</taxon>
        <taxon>Iguania</taxon>
        <taxon>Acrodonta</taxon>
        <taxon>Agamidae</taxon>
        <taxon>Agaminae</taxon>
        <taxon>Phrynocephalus</taxon>
    </lineage>
</organism>
<dbReference type="GO" id="GO:0006123">
    <property type="term" value="P:mitochondrial electron transport, cytochrome c to oxygen"/>
    <property type="evidence" value="ECO:0007669"/>
    <property type="project" value="InterPro"/>
</dbReference>
<sequence length="99" mass="11446">MLRNLLTLRQISQKAIIGAPRRQIANKVKEKQKLFQEDNDVPVYLKGGLWDVVLHRFTVFLCVFVFLSSSLNVFQKSDKFPSSNFIWLVKPRTNVIAVP</sequence>
<evidence type="ECO:0000313" key="16">
    <source>
        <dbReference type="Proteomes" id="UP001142489"/>
    </source>
</evidence>
<comment type="caution">
    <text evidence="15">The sequence shown here is derived from an EMBL/GenBank/DDBJ whole genome shotgun (WGS) entry which is preliminary data.</text>
</comment>
<dbReference type="SUPFAM" id="SSF81419">
    <property type="entry name" value="Mitochondrial cytochrome c oxidase subunit VIIa"/>
    <property type="match status" value="1"/>
</dbReference>
<evidence type="ECO:0000256" key="4">
    <source>
        <dbReference type="ARBA" id="ARBA00022692"/>
    </source>
</evidence>
<evidence type="ECO:0000256" key="14">
    <source>
        <dbReference type="SAM" id="Phobius"/>
    </source>
</evidence>
<evidence type="ECO:0000313" key="15">
    <source>
        <dbReference type="EMBL" id="KAJ7341668.1"/>
    </source>
</evidence>
<evidence type="ECO:0000256" key="7">
    <source>
        <dbReference type="ARBA" id="ARBA00022989"/>
    </source>
</evidence>
<protein>
    <recommendedName>
        <fullName evidence="12">Cytochrome c oxidase subunit 7A2, mitochondrial</fullName>
    </recommendedName>
    <alternativeName>
        <fullName evidence="13">Cytochrome c oxidase subunit VIIa-liver/heart</fullName>
    </alternativeName>
</protein>
<comment type="subcellular location">
    <subcellularLocation>
        <location evidence="1">Mitochondrion inner membrane</location>
        <topology evidence="1">Single-pass membrane protein</topology>
    </subcellularLocation>
</comment>
<comment type="similarity">
    <text evidence="3">Belongs to the cytochrome c oxidase VIIa family.</text>
</comment>
<name>A0A9Q1B621_9SAUR</name>
<feature type="transmembrane region" description="Helical" evidence="14">
    <location>
        <begin position="53"/>
        <end position="74"/>
    </location>
</feature>
<evidence type="ECO:0000256" key="12">
    <source>
        <dbReference type="ARBA" id="ARBA00040282"/>
    </source>
</evidence>
<keyword evidence="16" id="KW-1185">Reference proteome</keyword>
<dbReference type="GO" id="GO:0016491">
    <property type="term" value="F:oxidoreductase activity"/>
    <property type="evidence" value="ECO:0007669"/>
    <property type="project" value="UniProtKB-KW"/>
</dbReference>
<gene>
    <name evidence="15" type="ORF">JRQ81_006108</name>
</gene>
<dbReference type="PANTHER" id="PTHR10510">
    <property type="entry name" value="CYTOCHROME C OXIDASE POLYPEPTIDE 7A"/>
    <property type="match status" value="1"/>
</dbReference>
<evidence type="ECO:0000256" key="6">
    <source>
        <dbReference type="ARBA" id="ARBA00022946"/>
    </source>
</evidence>
<evidence type="ECO:0000256" key="13">
    <source>
        <dbReference type="ARBA" id="ARBA00042325"/>
    </source>
</evidence>
<dbReference type="PANTHER" id="PTHR10510:SF15">
    <property type="entry name" value="CYTOCHROME C OXIDASE SUBUNIT 7A2, MITOCHONDRIAL"/>
    <property type="match status" value="1"/>
</dbReference>
<dbReference type="Proteomes" id="UP001142489">
    <property type="component" value="Unassembled WGS sequence"/>
</dbReference>
<keyword evidence="10" id="KW-0496">Mitochondrion</keyword>
<keyword evidence="5" id="KW-0999">Mitochondrion inner membrane</keyword>
<dbReference type="GO" id="GO:0045277">
    <property type="term" value="C:respiratory chain complex IV"/>
    <property type="evidence" value="ECO:0007669"/>
    <property type="project" value="InterPro"/>
</dbReference>
<keyword evidence="6" id="KW-0809">Transit peptide</keyword>
<dbReference type="InterPro" id="IPR036539">
    <property type="entry name" value="Cyt_c_oxidase_su7a_sf"/>
</dbReference>
<evidence type="ECO:0000256" key="9">
    <source>
        <dbReference type="ARBA" id="ARBA00023002"/>
    </source>
</evidence>
<dbReference type="Gene3D" id="4.10.91.10">
    <property type="entry name" value="Cytochrome c oxidase, subunit VIIa"/>
    <property type="match status" value="1"/>
</dbReference>
<keyword evidence="9" id="KW-0560">Oxidoreductase</keyword>